<dbReference type="Proteomes" id="UP000708208">
    <property type="component" value="Unassembled WGS sequence"/>
</dbReference>
<reference evidence="1" key="1">
    <citation type="submission" date="2021-06" db="EMBL/GenBank/DDBJ databases">
        <authorList>
            <person name="Hodson N. C."/>
            <person name="Mongue J. A."/>
            <person name="Jaron S. K."/>
        </authorList>
    </citation>
    <scope>NUCLEOTIDE SEQUENCE</scope>
</reference>
<protein>
    <submittedName>
        <fullName evidence="1">Uncharacterized protein</fullName>
    </submittedName>
</protein>
<evidence type="ECO:0000313" key="1">
    <source>
        <dbReference type="EMBL" id="CAG7729785.1"/>
    </source>
</evidence>
<comment type="caution">
    <text evidence="1">The sequence shown here is derived from an EMBL/GenBank/DDBJ whole genome shotgun (WGS) entry which is preliminary data.</text>
</comment>
<dbReference type="EMBL" id="CAJVCH010184152">
    <property type="protein sequence ID" value="CAG7729785.1"/>
    <property type="molecule type" value="Genomic_DNA"/>
</dbReference>
<accession>A0A8J2P2R9</accession>
<dbReference type="AlphaFoldDB" id="A0A8J2P2R9"/>
<proteinExistence type="predicted"/>
<keyword evidence="2" id="KW-1185">Reference proteome</keyword>
<organism evidence="1 2">
    <name type="scientific">Allacma fusca</name>
    <dbReference type="NCBI Taxonomy" id="39272"/>
    <lineage>
        <taxon>Eukaryota</taxon>
        <taxon>Metazoa</taxon>
        <taxon>Ecdysozoa</taxon>
        <taxon>Arthropoda</taxon>
        <taxon>Hexapoda</taxon>
        <taxon>Collembola</taxon>
        <taxon>Symphypleona</taxon>
        <taxon>Sminthuridae</taxon>
        <taxon>Allacma</taxon>
    </lineage>
</organism>
<evidence type="ECO:0000313" key="2">
    <source>
        <dbReference type="Proteomes" id="UP000708208"/>
    </source>
</evidence>
<gene>
    <name evidence="1" type="ORF">AFUS01_LOCUS18477</name>
</gene>
<name>A0A8J2P2R9_9HEXA</name>
<sequence length="577" mass="67543">MEGDKKMKVVEEQLLQMGYCQPDWDNFRIHKPPPSTLASCSIPLKPNTMSKKQLFLIKVWPKVEGFYQEDEDPTTISHSETVVKNNMLTRIFRLSFDNQNQNSQQRWLFVLEKRIDPGEDGVKRHIRQNWAIYASVDELPKYAEKFMYTRSFETHCQSSKYKMNKEPGVVSTLKKSFFAEIKASLADLFQNENLDVDLTDLAPNCFFKGKEFQFEECGNQIFWTVSIRPIPKNVPLQKTWMVNTDEKSLMLKTSKSLLRSRNPFEDEGDSISLVEQLEIDRQIVERNILDFINYVWPKVRNYYLELEGIDTSNDMSFAATNAVKNGYPTRTLELHFDTLNEQTRWKCLFEISLVSRISTKDWVRKIDPTENYVEKRTYSSYEKRGTSSIFGEDKNEYFQGFYKRWFLNEVQWKLVKCYSYDGKVLQSSVDESSYDFGKDLEFSIDGENITWSVSVQKITKYPVDEVPSNVWCYGLTNNFLPGESDEEELLSESDFDAFRSEDSSDIDADLSFASNVTNISSITLAERIKKKSQRFRTLAQNIVRPVMKRPSWLNSTTRLLRFKSRKNCKEEHLKNTP</sequence>